<keyword evidence="1" id="KW-0805">Transcription regulation</keyword>
<dbReference type="InterPro" id="IPR000843">
    <property type="entry name" value="HTH_LacI"/>
</dbReference>
<dbReference type="PROSITE" id="PS50932">
    <property type="entry name" value="HTH_LACI_2"/>
    <property type="match status" value="1"/>
</dbReference>
<name>A0A1G8S510_9BACI</name>
<dbReference type="AlphaFoldDB" id="A0A1G8S510"/>
<dbReference type="PROSITE" id="PS00356">
    <property type="entry name" value="HTH_LACI_1"/>
    <property type="match status" value="1"/>
</dbReference>
<keyword evidence="6" id="KW-1185">Reference proteome</keyword>
<dbReference type="GO" id="GO:0000976">
    <property type="term" value="F:transcription cis-regulatory region binding"/>
    <property type="evidence" value="ECO:0007669"/>
    <property type="project" value="TreeGrafter"/>
</dbReference>
<dbReference type="SMART" id="SM00354">
    <property type="entry name" value="HTH_LACI"/>
    <property type="match status" value="1"/>
</dbReference>
<dbReference type="CDD" id="cd01542">
    <property type="entry name" value="PBP1_TreR-like"/>
    <property type="match status" value="1"/>
</dbReference>
<dbReference type="SUPFAM" id="SSF53822">
    <property type="entry name" value="Periplasmic binding protein-like I"/>
    <property type="match status" value="1"/>
</dbReference>
<evidence type="ECO:0000259" key="4">
    <source>
        <dbReference type="PROSITE" id="PS50932"/>
    </source>
</evidence>
<dbReference type="Gene3D" id="1.10.260.40">
    <property type="entry name" value="lambda repressor-like DNA-binding domains"/>
    <property type="match status" value="1"/>
</dbReference>
<evidence type="ECO:0000256" key="1">
    <source>
        <dbReference type="ARBA" id="ARBA00023015"/>
    </source>
</evidence>
<dbReference type="Proteomes" id="UP000199225">
    <property type="component" value="Unassembled WGS sequence"/>
</dbReference>
<dbReference type="PANTHER" id="PTHR30146:SF146">
    <property type="entry name" value="HTH-TYPE TRANSCRIPTIONAL REGULATOR TRER"/>
    <property type="match status" value="1"/>
</dbReference>
<dbReference type="InterPro" id="IPR046335">
    <property type="entry name" value="LacI/GalR-like_sensor"/>
</dbReference>
<dbReference type="Pfam" id="PF13377">
    <property type="entry name" value="Peripla_BP_3"/>
    <property type="match status" value="1"/>
</dbReference>
<dbReference type="GO" id="GO:0003700">
    <property type="term" value="F:DNA-binding transcription factor activity"/>
    <property type="evidence" value="ECO:0007669"/>
    <property type="project" value="TreeGrafter"/>
</dbReference>
<keyword evidence="3" id="KW-0804">Transcription</keyword>
<dbReference type="PRINTS" id="PR00036">
    <property type="entry name" value="HTHLACI"/>
</dbReference>
<accession>A0A1G8S510</accession>
<evidence type="ECO:0000256" key="3">
    <source>
        <dbReference type="ARBA" id="ARBA00023163"/>
    </source>
</evidence>
<gene>
    <name evidence="5" type="ORF">SAMN04490247_1232</name>
</gene>
<evidence type="ECO:0000256" key="2">
    <source>
        <dbReference type="ARBA" id="ARBA00023125"/>
    </source>
</evidence>
<dbReference type="InterPro" id="IPR010982">
    <property type="entry name" value="Lambda_DNA-bd_dom_sf"/>
</dbReference>
<dbReference type="RefSeq" id="WP_093192991.1">
    <property type="nucleotide sequence ID" value="NZ_FNEV01000003.1"/>
</dbReference>
<evidence type="ECO:0000313" key="6">
    <source>
        <dbReference type="Proteomes" id="UP000199225"/>
    </source>
</evidence>
<dbReference type="Gene3D" id="3.40.50.2300">
    <property type="match status" value="2"/>
</dbReference>
<protein>
    <submittedName>
        <fullName evidence="5">Transcriptional regulator, LacI family</fullName>
    </submittedName>
</protein>
<proteinExistence type="predicted"/>
<dbReference type="InterPro" id="IPR028082">
    <property type="entry name" value="Peripla_BP_I"/>
</dbReference>
<dbReference type="SUPFAM" id="SSF47413">
    <property type="entry name" value="lambda repressor-like DNA-binding domains"/>
    <property type="match status" value="1"/>
</dbReference>
<dbReference type="CDD" id="cd01392">
    <property type="entry name" value="HTH_LacI"/>
    <property type="match status" value="1"/>
</dbReference>
<keyword evidence="2" id="KW-0238">DNA-binding</keyword>
<dbReference type="EMBL" id="FNEV01000003">
    <property type="protein sequence ID" value="SDJ23740.1"/>
    <property type="molecule type" value="Genomic_DNA"/>
</dbReference>
<dbReference type="Pfam" id="PF00356">
    <property type="entry name" value="LacI"/>
    <property type="match status" value="1"/>
</dbReference>
<dbReference type="PANTHER" id="PTHR30146">
    <property type="entry name" value="LACI-RELATED TRANSCRIPTIONAL REPRESSOR"/>
    <property type="match status" value="1"/>
</dbReference>
<dbReference type="STRING" id="86666.SAMN04490247_1232"/>
<evidence type="ECO:0000313" key="5">
    <source>
        <dbReference type="EMBL" id="SDJ23740.1"/>
    </source>
</evidence>
<sequence>MTTINDIAKLAGVSRTTVSRFLNSNGYVGQEARERIEQVIQETGYMPSQSAKSLRTKKTGVIGIILPKISTETSSRVVSGINDVMKKKGMQILLTDTELDPDKEIEYLRLLKSRQADGIILLATNISERLQKEIDAIPIPVVALGQDVPGIPSLTYADYDASSDMMQLLIGKGHERIGFIGVSNTDPAVGGIRQKAYKEMMQKHGFEVREGWIAEGDFSIESGYEAMKQIITSDRTEVPTAIFCVTDRMATGAMEYLKEQGFRIPEDIAVAGIGDAVMSRYITPSLTTVDYFNEEAGEATAEMLLATMEGKNYNKKNMHKYRLIKRDSV</sequence>
<dbReference type="OrthoDB" id="3180992at2"/>
<reference evidence="6" key="1">
    <citation type="submission" date="2016-10" db="EMBL/GenBank/DDBJ databases">
        <authorList>
            <person name="Varghese N."/>
            <person name="Submissions S."/>
        </authorList>
    </citation>
    <scope>NUCLEOTIDE SEQUENCE [LARGE SCALE GENOMIC DNA]</scope>
    <source>
        <strain evidence="6">DSM 4771</strain>
    </source>
</reference>
<organism evidence="5 6">
    <name type="scientific">Salimicrobium halophilum</name>
    <dbReference type="NCBI Taxonomy" id="86666"/>
    <lineage>
        <taxon>Bacteria</taxon>
        <taxon>Bacillati</taxon>
        <taxon>Bacillota</taxon>
        <taxon>Bacilli</taxon>
        <taxon>Bacillales</taxon>
        <taxon>Bacillaceae</taxon>
        <taxon>Salimicrobium</taxon>
    </lineage>
</organism>
<feature type="domain" description="HTH lacI-type" evidence="4">
    <location>
        <begin position="2"/>
        <end position="56"/>
    </location>
</feature>